<dbReference type="InterPro" id="IPR039261">
    <property type="entry name" value="FNR_nucleotide-bd"/>
</dbReference>
<name>A0AAW1TCT2_9CHLO</name>
<dbReference type="GO" id="GO:0003958">
    <property type="term" value="F:NADPH-hemoprotein reductase activity"/>
    <property type="evidence" value="ECO:0007669"/>
    <property type="project" value="UniProtKB-EC"/>
</dbReference>
<dbReference type="GO" id="GO:0062197">
    <property type="term" value="P:cellular response to chemical stress"/>
    <property type="evidence" value="ECO:0007669"/>
    <property type="project" value="UniProtKB-ARBA"/>
</dbReference>
<evidence type="ECO:0000259" key="6">
    <source>
        <dbReference type="Pfam" id="PF00175"/>
    </source>
</evidence>
<dbReference type="GO" id="GO:0020037">
    <property type="term" value="F:heme binding"/>
    <property type="evidence" value="ECO:0007669"/>
    <property type="project" value="InterPro"/>
</dbReference>
<dbReference type="EC" id="1.6.2.4" evidence="4"/>
<evidence type="ECO:0000259" key="5">
    <source>
        <dbReference type="Pfam" id="PF00042"/>
    </source>
</evidence>
<evidence type="ECO:0000256" key="3">
    <source>
        <dbReference type="ARBA" id="ARBA00022827"/>
    </source>
</evidence>
<proteinExistence type="predicted"/>
<sequence length="465" mass="50601">MMPEIEVLAGNLGLSIQGAGPSGGHASLDTPFDLEILDNLPPNALEGLDFGGKRFPLPNTYRTILAEHCALQVPVGRDALSILSAVHMLVERVFWKHSDGSKRFGQASYFLTACAPAGTPISFKLVRVASFRLPMNVRSPVVMIAAGTGLAPFRGFIHHRMQIRARGVLGPCILVYGCRSQPDIICKQEIDEALRMGAITEVMTAFSRSVTQVKKEYVQTKISACGDWMRNMLHAPDVHVYICGNSLMANAVTAALTQVMGEDKMSRMTAQGRVHEDVFGATLPSQIEGAMASARERDAQRTLLLAAQSKDLRARMKELLDKGQANSGVDCTEQRHCTWRASLARWGHTPLMCALHFQQTAVVKDLEGHAVRVLKTLGEAVTRLTDLETLMPDLCNLCARHINYGVEMQHYDLLASACLVTMEQALGTVLTPEHKEAWLSVFAVIGQAAKQVGTPGGAVHANPTI</sequence>
<keyword evidence="8" id="KW-1185">Reference proteome</keyword>
<gene>
    <name evidence="7" type="ORF">WJX84_004610</name>
</gene>
<reference evidence="7 8" key="1">
    <citation type="journal article" date="2024" name="Nat. Commun.">
        <title>Phylogenomics reveals the evolutionary origins of lichenization in chlorophyte algae.</title>
        <authorList>
            <person name="Puginier C."/>
            <person name="Libourel C."/>
            <person name="Otte J."/>
            <person name="Skaloud P."/>
            <person name="Haon M."/>
            <person name="Grisel S."/>
            <person name="Petersen M."/>
            <person name="Berrin J.G."/>
            <person name="Delaux P.M."/>
            <person name="Dal Grande F."/>
            <person name="Keller J."/>
        </authorList>
    </citation>
    <scope>NUCLEOTIDE SEQUENCE [LARGE SCALE GENOMIC DNA]</scope>
    <source>
        <strain evidence="7 8">SAG 2523</strain>
    </source>
</reference>
<evidence type="ECO:0000256" key="2">
    <source>
        <dbReference type="ARBA" id="ARBA00022630"/>
    </source>
</evidence>
<evidence type="ECO:0000313" key="7">
    <source>
        <dbReference type="EMBL" id="KAK9867319.1"/>
    </source>
</evidence>
<dbReference type="PRINTS" id="PR00371">
    <property type="entry name" value="FPNCR"/>
</dbReference>
<protein>
    <recommendedName>
        <fullName evidence="4">NADPH--hemoprotein reductase</fullName>
        <ecNumber evidence="4">1.6.2.4</ecNumber>
    </recommendedName>
</protein>
<dbReference type="GO" id="GO:0019825">
    <property type="term" value="F:oxygen binding"/>
    <property type="evidence" value="ECO:0007669"/>
    <property type="project" value="InterPro"/>
</dbReference>
<evidence type="ECO:0000256" key="4">
    <source>
        <dbReference type="ARBA" id="ARBA00023797"/>
    </source>
</evidence>
<comment type="cofactor">
    <cofactor evidence="1">
        <name>FAD</name>
        <dbReference type="ChEBI" id="CHEBI:57692"/>
    </cofactor>
</comment>
<feature type="domain" description="Oxidoreductase FAD/NAD(P)-binding" evidence="6">
    <location>
        <begin position="143"/>
        <end position="252"/>
    </location>
</feature>
<keyword evidence="3" id="KW-0274">FAD</keyword>
<evidence type="ECO:0000256" key="1">
    <source>
        <dbReference type="ARBA" id="ARBA00001974"/>
    </source>
</evidence>
<dbReference type="InterPro" id="IPR001709">
    <property type="entry name" value="Flavoprot_Pyr_Nucl_cyt_Rdtase"/>
</dbReference>
<dbReference type="GO" id="GO:0010181">
    <property type="term" value="F:FMN binding"/>
    <property type="evidence" value="ECO:0007669"/>
    <property type="project" value="TreeGrafter"/>
</dbReference>
<dbReference type="PANTHER" id="PTHR19384">
    <property type="entry name" value="NITRIC OXIDE SYNTHASE-RELATED"/>
    <property type="match status" value="1"/>
</dbReference>
<dbReference type="InterPro" id="IPR001433">
    <property type="entry name" value="OxRdtase_FAD/NAD-bd"/>
</dbReference>
<dbReference type="SUPFAM" id="SSF46458">
    <property type="entry name" value="Globin-like"/>
    <property type="match status" value="1"/>
</dbReference>
<dbReference type="InterPro" id="IPR012292">
    <property type="entry name" value="Globin/Proto"/>
</dbReference>
<dbReference type="GO" id="GO:0050660">
    <property type="term" value="F:flavin adenine dinucleotide binding"/>
    <property type="evidence" value="ECO:0007669"/>
    <property type="project" value="TreeGrafter"/>
</dbReference>
<dbReference type="PANTHER" id="PTHR19384:SF17">
    <property type="entry name" value="NADPH--CYTOCHROME P450 REDUCTASE"/>
    <property type="match status" value="1"/>
</dbReference>
<comment type="caution">
    <text evidence="7">The sequence shown here is derived from an EMBL/GenBank/DDBJ whole genome shotgun (WGS) entry which is preliminary data.</text>
</comment>
<dbReference type="Gene3D" id="3.40.50.80">
    <property type="entry name" value="Nucleotide-binding domain of ferredoxin-NADP reductase (FNR) module"/>
    <property type="match status" value="1"/>
</dbReference>
<dbReference type="SUPFAM" id="SSF52343">
    <property type="entry name" value="Ferredoxin reductase-like, C-terminal NADP-linked domain"/>
    <property type="match status" value="1"/>
</dbReference>
<accession>A0AAW1TCT2</accession>
<organism evidence="7 8">
    <name type="scientific">Apatococcus fuscideae</name>
    <dbReference type="NCBI Taxonomy" id="2026836"/>
    <lineage>
        <taxon>Eukaryota</taxon>
        <taxon>Viridiplantae</taxon>
        <taxon>Chlorophyta</taxon>
        <taxon>core chlorophytes</taxon>
        <taxon>Trebouxiophyceae</taxon>
        <taxon>Chlorellales</taxon>
        <taxon>Chlorellaceae</taxon>
        <taxon>Apatococcus</taxon>
    </lineage>
</organism>
<feature type="domain" description="Globin" evidence="5">
    <location>
        <begin position="364"/>
        <end position="447"/>
    </location>
</feature>
<dbReference type="AlphaFoldDB" id="A0AAW1TCT2"/>
<evidence type="ECO:0000313" key="8">
    <source>
        <dbReference type="Proteomes" id="UP001485043"/>
    </source>
</evidence>
<dbReference type="Pfam" id="PF00175">
    <property type="entry name" value="NAD_binding_1"/>
    <property type="match status" value="1"/>
</dbReference>
<dbReference type="Pfam" id="PF00042">
    <property type="entry name" value="Globin"/>
    <property type="match status" value="1"/>
</dbReference>
<dbReference type="Proteomes" id="UP001485043">
    <property type="component" value="Unassembled WGS sequence"/>
</dbReference>
<dbReference type="Gene3D" id="1.10.490.10">
    <property type="entry name" value="Globins"/>
    <property type="match status" value="1"/>
</dbReference>
<keyword evidence="2" id="KW-0285">Flavoprotein</keyword>
<dbReference type="InterPro" id="IPR009050">
    <property type="entry name" value="Globin-like_sf"/>
</dbReference>
<dbReference type="EMBL" id="JALJOV010000094">
    <property type="protein sequence ID" value="KAK9867319.1"/>
    <property type="molecule type" value="Genomic_DNA"/>
</dbReference>
<dbReference type="InterPro" id="IPR000971">
    <property type="entry name" value="Globin"/>
</dbReference>
<dbReference type="GO" id="GO:0005829">
    <property type="term" value="C:cytosol"/>
    <property type="evidence" value="ECO:0007669"/>
    <property type="project" value="TreeGrafter"/>
</dbReference>